<keyword evidence="3" id="KW-1185">Reference proteome</keyword>
<reference evidence="2 3" key="1">
    <citation type="submission" date="2018-08" db="EMBL/GenBank/DDBJ databases">
        <title>Diversity &amp; Physiological Properties of Lignin-Decomposing Actinobacteria from Soil.</title>
        <authorList>
            <person name="Roh S.G."/>
            <person name="Kim S.B."/>
        </authorList>
    </citation>
    <scope>NUCLEOTIDE SEQUENCE [LARGE SCALE GENOMIC DNA]</scope>
    <source>
        <strain evidence="2 3">MMS17-GH009</strain>
    </source>
</reference>
<dbReference type="Pfam" id="PF02811">
    <property type="entry name" value="PHP"/>
    <property type="match status" value="1"/>
</dbReference>
<dbReference type="PANTHER" id="PTHR42924:SF3">
    <property type="entry name" value="POLYMERASE_HISTIDINOL PHOSPHATASE N-TERMINAL DOMAIN-CONTAINING PROTEIN"/>
    <property type="match status" value="1"/>
</dbReference>
<sequence>MEVPLMRGAPATLATPVDLHLHTRHSDGDEAPADLARRCVEAGLRVAAVTDHNTLAGVAAFERAAAGRLTVVPACEITTTWRGKETHCLAYFVDPGDEAFRRRIGRLHDAELAWWRTWTDRAQALGVPIARADVERRLGGDRVAYVNDYLALLLEAAGDDPRFAPYADGDDRFARLIADWCRPGRPLHVEHPVNPDLVDVLSWIERAGGVAVLAHPGPHTAGLDAPRCAELLAPLREAGLAGLEVWTSWHTPADSARLAEAAGRLGLVATAGSDYHGVRVKPWAPSPGLLPALPADPLAVLDALHDRRPPVHSIPQVRP</sequence>
<dbReference type="SUPFAM" id="SSF89550">
    <property type="entry name" value="PHP domain-like"/>
    <property type="match status" value="1"/>
</dbReference>
<evidence type="ECO:0000259" key="1">
    <source>
        <dbReference type="SMART" id="SM00481"/>
    </source>
</evidence>
<dbReference type="InterPro" id="IPR016195">
    <property type="entry name" value="Pol/histidinol_Pase-like"/>
</dbReference>
<dbReference type="SMART" id="SM00481">
    <property type="entry name" value="POLIIIAc"/>
    <property type="match status" value="1"/>
</dbReference>
<dbReference type="Gene3D" id="3.20.20.140">
    <property type="entry name" value="Metal-dependent hydrolases"/>
    <property type="match status" value="1"/>
</dbReference>
<dbReference type="GO" id="GO:0004534">
    <property type="term" value="F:5'-3' RNA exonuclease activity"/>
    <property type="evidence" value="ECO:0007669"/>
    <property type="project" value="TreeGrafter"/>
</dbReference>
<dbReference type="CDD" id="cd07438">
    <property type="entry name" value="PHP_HisPPase_AMP"/>
    <property type="match status" value="1"/>
</dbReference>
<dbReference type="InterPro" id="IPR052018">
    <property type="entry name" value="PHP_domain"/>
</dbReference>
<feature type="domain" description="Polymerase/histidinol phosphatase N-terminal" evidence="1">
    <location>
        <begin position="17"/>
        <end position="81"/>
    </location>
</feature>
<dbReference type="PANTHER" id="PTHR42924">
    <property type="entry name" value="EXONUCLEASE"/>
    <property type="match status" value="1"/>
</dbReference>
<evidence type="ECO:0000313" key="3">
    <source>
        <dbReference type="Proteomes" id="UP000263377"/>
    </source>
</evidence>
<evidence type="ECO:0000313" key="2">
    <source>
        <dbReference type="EMBL" id="RGD62185.1"/>
    </source>
</evidence>
<organism evidence="2 3">
    <name type="scientific">Kitasatospora xanthocidica</name>
    <dbReference type="NCBI Taxonomy" id="83382"/>
    <lineage>
        <taxon>Bacteria</taxon>
        <taxon>Bacillati</taxon>
        <taxon>Actinomycetota</taxon>
        <taxon>Actinomycetes</taxon>
        <taxon>Kitasatosporales</taxon>
        <taxon>Streptomycetaceae</taxon>
        <taxon>Kitasatospora</taxon>
    </lineage>
</organism>
<protein>
    <submittedName>
        <fullName evidence="2">PHP domain-containing protein</fullName>
    </submittedName>
</protein>
<dbReference type="InterPro" id="IPR003141">
    <property type="entry name" value="Pol/His_phosphatase_N"/>
</dbReference>
<dbReference type="EMBL" id="QVIG01000001">
    <property type="protein sequence ID" value="RGD62185.1"/>
    <property type="molecule type" value="Genomic_DNA"/>
</dbReference>
<proteinExistence type="predicted"/>
<dbReference type="Gene3D" id="1.10.150.650">
    <property type="match status" value="1"/>
</dbReference>
<accession>A0A373A417</accession>
<dbReference type="Proteomes" id="UP000263377">
    <property type="component" value="Unassembled WGS sequence"/>
</dbReference>
<dbReference type="InterPro" id="IPR004013">
    <property type="entry name" value="PHP_dom"/>
</dbReference>
<dbReference type="AlphaFoldDB" id="A0A373A417"/>
<gene>
    <name evidence="2" type="ORF">DR950_34515</name>
</gene>
<name>A0A373A417_9ACTN</name>
<dbReference type="GO" id="GO:0035312">
    <property type="term" value="F:5'-3' DNA exonuclease activity"/>
    <property type="evidence" value="ECO:0007669"/>
    <property type="project" value="TreeGrafter"/>
</dbReference>
<comment type="caution">
    <text evidence="2">The sequence shown here is derived from an EMBL/GenBank/DDBJ whole genome shotgun (WGS) entry which is preliminary data.</text>
</comment>